<dbReference type="Pfam" id="PF22003">
    <property type="entry name" value="MrkDrd"/>
    <property type="match status" value="1"/>
</dbReference>
<evidence type="ECO:0000313" key="7">
    <source>
        <dbReference type="EMBL" id="STQ45189.1"/>
    </source>
</evidence>
<name>A0A377NEJ8_9GAMM</name>
<sequence>MESTRNVSLSLGLLVALGFSTNALADCAALGSAVNSTINMGSITVQRDLPVGAEISRKVIPAETTAITGACSTGTFRESGSVNQANYRSLDGTNTYASGINGVGLKLKVRGQYVPSSGYHWETNISTNGSIRYNPEIEVILVKTGDITSGPLALGPLISVAVNATNDAAVTYSLASGNVMQASCEITGSSRIPVAMGEAKMEDFKGKGSTLTPVNINIPLHCDSNAKVNISFAATSSKGDGIIDLTSGGAEGVGIQLKLRDTRVDFDHTLFVAQATEQGNFNIPLSAVYIQTADKIKPGDANAVANFTISYQ</sequence>
<dbReference type="InterPro" id="IPR050263">
    <property type="entry name" value="Bact_Fimbrial_Adh_Pro"/>
</dbReference>
<evidence type="ECO:0000259" key="6">
    <source>
        <dbReference type="Pfam" id="PF22003"/>
    </source>
</evidence>
<dbReference type="Gene3D" id="2.60.40.1090">
    <property type="entry name" value="Fimbrial-type adhesion domain"/>
    <property type="match status" value="1"/>
</dbReference>
<evidence type="ECO:0000256" key="4">
    <source>
        <dbReference type="SAM" id="SignalP"/>
    </source>
</evidence>
<dbReference type="InterPro" id="IPR054160">
    <property type="entry name" value="MrkD_recept-bd"/>
</dbReference>
<keyword evidence="4" id="KW-0732">Signal</keyword>
<feature type="signal peptide" evidence="4">
    <location>
        <begin position="1"/>
        <end position="25"/>
    </location>
</feature>
<protein>
    <submittedName>
        <fullName evidence="7">S-fimbrillin</fullName>
    </submittedName>
</protein>
<dbReference type="AlphaFoldDB" id="A0A377NEJ8"/>
<organism evidence="7 8">
    <name type="scientific">Ewingella americana</name>
    <dbReference type="NCBI Taxonomy" id="41202"/>
    <lineage>
        <taxon>Bacteria</taxon>
        <taxon>Pseudomonadati</taxon>
        <taxon>Pseudomonadota</taxon>
        <taxon>Gammaproteobacteria</taxon>
        <taxon>Enterobacterales</taxon>
        <taxon>Yersiniaceae</taxon>
        <taxon>Ewingella</taxon>
    </lineage>
</organism>
<evidence type="ECO:0000256" key="2">
    <source>
        <dbReference type="ARBA" id="ARBA00006671"/>
    </source>
</evidence>
<comment type="subcellular location">
    <subcellularLocation>
        <location evidence="1">Fimbrium</location>
    </subcellularLocation>
</comment>
<dbReference type="InterPro" id="IPR008966">
    <property type="entry name" value="Adhesion_dom_sf"/>
</dbReference>
<feature type="domain" description="MrkD-like receptor binding" evidence="6">
    <location>
        <begin position="38"/>
        <end position="159"/>
    </location>
</feature>
<comment type="similarity">
    <text evidence="2">Belongs to the fimbrial protein family.</text>
</comment>
<dbReference type="InterPro" id="IPR000259">
    <property type="entry name" value="Adhesion_dom_fimbrial"/>
</dbReference>
<dbReference type="EMBL" id="UGGO01000001">
    <property type="protein sequence ID" value="STQ45189.1"/>
    <property type="molecule type" value="Genomic_DNA"/>
</dbReference>
<dbReference type="PANTHER" id="PTHR33420:SF14">
    <property type="entry name" value="TYPE 1 FIMBRIN D-MANNOSE SPECIFIC ADHESIN"/>
    <property type="match status" value="1"/>
</dbReference>
<dbReference type="Proteomes" id="UP000254304">
    <property type="component" value="Unassembled WGS sequence"/>
</dbReference>
<accession>A0A377NEJ8</accession>
<evidence type="ECO:0000256" key="3">
    <source>
        <dbReference type="ARBA" id="ARBA00023263"/>
    </source>
</evidence>
<gene>
    <name evidence="7" type="primary">sfaA</name>
    <name evidence="7" type="ORF">NCTC12157_02916</name>
</gene>
<dbReference type="GeneID" id="78379582"/>
<dbReference type="PANTHER" id="PTHR33420">
    <property type="entry name" value="FIMBRIAL SUBUNIT ELFA-RELATED"/>
    <property type="match status" value="1"/>
</dbReference>
<proteinExistence type="inferred from homology"/>
<evidence type="ECO:0000313" key="8">
    <source>
        <dbReference type="Proteomes" id="UP000254304"/>
    </source>
</evidence>
<evidence type="ECO:0000259" key="5">
    <source>
        <dbReference type="Pfam" id="PF00419"/>
    </source>
</evidence>
<dbReference type="GO" id="GO:0043709">
    <property type="term" value="P:cell adhesion involved in single-species biofilm formation"/>
    <property type="evidence" value="ECO:0007669"/>
    <property type="project" value="TreeGrafter"/>
</dbReference>
<dbReference type="Pfam" id="PF00419">
    <property type="entry name" value="Fimbrial"/>
    <property type="match status" value="1"/>
</dbReference>
<evidence type="ECO:0000256" key="1">
    <source>
        <dbReference type="ARBA" id="ARBA00004561"/>
    </source>
</evidence>
<dbReference type="GO" id="GO:0009289">
    <property type="term" value="C:pilus"/>
    <property type="evidence" value="ECO:0007669"/>
    <property type="project" value="UniProtKB-SubCell"/>
</dbReference>
<feature type="domain" description="Fimbrial-type adhesion" evidence="5">
    <location>
        <begin position="176"/>
        <end position="312"/>
    </location>
</feature>
<dbReference type="RefSeq" id="WP_084674058.1">
    <property type="nucleotide sequence ID" value="NZ_VXKG01000001.1"/>
</dbReference>
<reference evidence="7 8" key="1">
    <citation type="submission" date="2018-06" db="EMBL/GenBank/DDBJ databases">
        <authorList>
            <consortium name="Pathogen Informatics"/>
            <person name="Doyle S."/>
        </authorList>
    </citation>
    <scope>NUCLEOTIDE SEQUENCE [LARGE SCALE GENOMIC DNA]</scope>
    <source>
        <strain evidence="7 8">NCTC12157</strain>
    </source>
</reference>
<dbReference type="InterPro" id="IPR036937">
    <property type="entry name" value="Adhesion_dom_fimbrial_sf"/>
</dbReference>
<dbReference type="Gene3D" id="2.60.40.3310">
    <property type="match status" value="1"/>
</dbReference>
<feature type="chain" id="PRO_5016886398" evidence="4">
    <location>
        <begin position="26"/>
        <end position="312"/>
    </location>
</feature>
<keyword evidence="3" id="KW-0281">Fimbrium</keyword>
<dbReference type="SUPFAM" id="SSF49401">
    <property type="entry name" value="Bacterial adhesins"/>
    <property type="match status" value="1"/>
</dbReference>